<sequence>MDNVPAVFCEHVTVEFGLKRGIKKRITARFVSLSSTSKNATSGSTLHHYGCPMPKVNFRNRYFTKINIDTNEKGSLEFLDYSIKGGFLKELKIKDNVPEEKRHVLDNLYTEYMGSRGFGLLCLEDRHVVTAALFEKFFSYCYSTRSDNYRRLQGELGCSADEISGILEGYNLKIVNMGRTRRSTDTLNLTGRNFVDGREYDERSVEYCQWYI</sequence>
<comment type="caution">
    <text evidence="1">The sequence shown here is derived from an EMBL/GenBank/DDBJ whole genome shotgun (WGS) entry which is preliminary data.</text>
</comment>
<name>A0AA39LZR1_9BILA</name>
<keyword evidence="2" id="KW-1185">Reference proteome</keyword>
<reference evidence="1" key="1">
    <citation type="submission" date="2023-06" db="EMBL/GenBank/DDBJ databases">
        <title>Genomic analysis of the entomopathogenic nematode Steinernema hermaphroditum.</title>
        <authorList>
            <person name="Schwarz E.M."/>
            <person name="Heppert J.K."/>
            <person name="Baniya A."/>
            <person name="Schwartz H.T."/>
            <person name="Tan C.-H."/>
            <person name="Antoshechkin I."/>
            <person name="Sternberg P.W."/>
            <person name="Goodrich-Blair H."/>
            <person name="Dillman A.R."/>
        </authorList>
    </citation>
    <scope>NUCLEOTIDE SEQUENCE</scope>
    <source>
        <strain evidence="1">PS9179</strain>
        <tissue evidence="1">Whole animal</tissue>
    </source>
</reference>
<evidence type="ECO:0000313" key="1">
    <source>
        <dbReference type="EMBL" id="KAK0415532.1"/>
    </source>
</evidence>
<gene>
    <name evidence="1" type="ORF">QR680_011994</name>
</gene>
<proteinExistence type="predicted"/>
<evidence type="ECO:0000313" key="2">
    <source>
        <dbReference type="Proteomes" id="UP001175271"/>
    </source>
</evidence>
<organism evidence="1 2">
    <name type="scientific">Steinernema hermaphroditum</name>
    <dbReference type="NCBI Taxonomy" id="289476"/>
    <lineage>
        <taxon>Eukaryota</taxon>
        <taxon>Metazoa</taxon>
        <taxon>Ecdysozoa</taxon>
        <taxon>Nematoda</taxon>
        <taxon>Chromadorea</taxon>
        <taxon>Rhabditida</taxon>
        <taxon>Tylenchina</taxon>
        <taxon>Panagrolaimomorpha</taxon>
        <taxon>Strongyloidoidea</taxon>
        <taxon>Steinernematidae</taxon>
        <taxon>Steinernema</taxon>
    </lineage>
</organism>
<accession>A0AA39LZR1</accession>
<protein>
    <submittedName>
        <fullName evidence="1">Uncharacterized protein</fullName>
    </submittedName>
</protein>
<dbReference type="AlphaFoldDB" id="A0AA39LZR1"/>
<dbReference type="EMBL" id="JAUCMV010000002">
    <property type="protein sequence ID" value="KAK0415532.1"/>
    <property type="molecule type" value="Genomic_DNA"/>
</dbReference>
<dbReference type="Proteomes" id="UP001175271">
    <property type="component" value="Unassembled WGS sequence"/>
</dbReference>